<reference evidence="1 2" key="1">
    <citation type="submission" date="2020-03" db="EMBL/GenBank/DDBJ databases">
        <authorList>
            <person name="Wang L."/>
            <person name="He N."/>
            <person name="Li Y."/>
            <person name="Fang Y."/>
            <person name="Zhang F."/>
        </authorList>
    </citation>
    <scope>NUCLEOTIDE SEQUENCE [LARGE SCALE GENOMIC DNA]</scope>
    <source>
        <strain evidence="2">hsmgli-8</strain>
    </source>
</reference>
<sequence length="81" mass="9486">MNNTADARIQRWKRWWDVDDPYVRCTQCGAQQMIEDAGQPFNPLHSIGCPLRSDLPQYPWLSLRALLQEWQQETSDKAGPR</sequence>
<evidence type="ECO:0000313" key="1">
    <source>
        <dbReference type="EMBL" id="NJP03559.1"/>
    </source>
</evidence>
<proteinExistence type="predicted"/>
<dbReference type="Proteomes" id="UP000746535">
    <property type="component" value="Unassembled WGS sequence"/>
</dbReference>
<accession>A0ABX0YN09</accession>
<protein>
    <submittedName>
        <fullName evidence="1">Uncharacterized protein</fullName>
    </submittedName>
</protein>
<gene>
    <name evidence="1" type="ORF">HBH25_22280</name>
</gene>
<name>A0ABX0YN09_9PSED</name>
<dbReference type="EMBL" id="JAAVJI010000024">
    <property type="protein sequence ID" value="NJP03559.1"/>
    <property type="molecule type" value="Genomic_DNA"/>
</dbReference>
<comment type="caution">
    <text evidence="1">The sequence shown here is derived from an EMBL/GenBank/DDBJ whole genome shotgun (WGS) entry which is preliminary data.</text>
</comment>
<dbReference type="RefSeq" id="WP_168086135.1">
    <property type="nucleotide sequence ID" value="NZ_JAAVJI010000024.1"/>
</dbReference>
<organism evidence="1 2">
    <name type="scientific">Pseudomonas quercus</name>
    <dbReference type="NCBI Taxonomy" id="2722792"/>
    <lineage>
        <taxon>Bacteria</taxon>
        <taxon>Pseudomonadati</taxon>
        <taxon>Pseudomonadota</taxon>
        <taxon>Gammaproteobacteria</taxon>
        <taxon>Pseudomonadales</taxon>
        <taxon>Pseudomonadaceae</taxon>
        <taxon>Pseudomonas</taxon>
    </lineage>
</organism>
<keyword evidence="2" id="KW-1185">Reference proteome</keyword>
<evidence type="ECO:0000313" key="2">
    <source>
        <dbReference type="Proteomes" id="UP000746535"/>
    </source>
</evidence>